<accession>A0A2G8LCA4</accession>
<dbReference type="AlphaFoldDB" id="A0A2G8LCA4"/>
<evidence type="ECO:0000256" key="7">
    <source>
        <dbReference type="SAM" id="Phobius"/>
    </source>
</evidence>
<comment type="caution">
    <text evidence="9">The sequence shown here is derived from an EMBL/GenBank/DDBJ whole genome shotgun (WGS) entry which is preliminary data.</text>
</comment>
<evidence type="ECO:0000256" key="3">
    <source>
        <dbReference type="ARBA" id="ARBA00022692"/>
    </source>
</evidence>
<protein>
    <recommendedName>
        <fullName evidence="8">SSD domain-containing protein</fullName>
    </recommendedName>
</protein>
<dbReference type="InterPro" id="IPR003392">
    <property type="entry name" value="PTHD_SSD"/>
</dbReference>
<feature type="transmembrane region" description="Helical" evidence="7">
    <location>
        <begin position="28"/>
        <end position="50"/>
    </location>
</feature>
<comment type="similarity">
    <text evidence="2">Belongs to the patched family.</text>
</comment>
<feature type="transmembrane region" description="Helical" evidence="7">
    <location>
        <begin position="331"/>
        <end position="350"/>
    </location>
</feature>
<keyword evidence="10" id="KW-1185">Reference proteome</keyword>
<evidence type="ECO:0000256" key="2">
    <source>
        <dbReference type="ARBA" id="ARBA00005585"/>
    </source>
</evidence>
<evidence type="ECO:0000256" key="1">
    <source>
        <dbReference type="ARBA" id="ARBA00004141"/>
    </source>
</evidence>
<feature type="transmembrane region" description="Helical" evidence="7">
    <location>
        <begin position="370"/>
        <end position="390"/>
    </location>
</feature>
<comment type="subcellular location">
    <subcellularLocation>
        <location evidence="1">Membrane</location>
        <topology evidence="1">Multi-pass membrane protein</topology>
    </subcellularLocation>
</comment>
<dbReference type="OrthoDB" id="6510177at2759"/>
<dbReference type="PROSITE" id="PS50156">
    <property type="entry name" value="SSD"/>
    <property type="match status" value="1"/>
</dbReference>
<proteinExistence type="inferred from homology"/>
<dbReference type="EMBL" id="MRZV01000132">
    <property type="protein sequence ID" value="PIK57780.1"/>
    <property type="molecule type" value="Genomic_DNA"/>
</dbReference>
<dbReference type="InterPro" id="IPR000731">
    <property type="entry name" value="SSD"/>
</dbReference>
<evidence type="ECO:0000259" key="8">
    <source>
        <dbReference type="PROSITE" id="PS50156"/>
    </source>
</evidence>
<keyword evidence="6" id="KW-0325">Glycoprotein</keyword>
<dbReference type="Proteomes" id="UP000230750">
    <property type="component" value="Unassembled WGS sequence"/>
</dbReference>
<keyword evidence="3 7" id="KW-0812">Transmembrane</keyword>
<name>A0A2G8LCA4_STIJA</name>
<sequence>MARVFGCLERWLSDSFRSYGHFIARHPFAVLLFSLTVAGILSCGIVRLQFQSNTEALFTPDVSRARAEKAFTQSHFPTRFDNFVPTRITEMYQRLVWVIITTKDNGNIFKNSAMDEIFTLREKIISTTVLNDNKTLFRYNDLCGKIGGVCSINPVLQWIKLSRQYNRSFSGIPYPIAEFTIGDQRELIPLDSFLGDVVEENGYATSAKALSLFFYLRHEPTDVNAVSGAWEDAAAEVLEGFQSKEILCLYYTSDAIDEAQKTLTVGVLPFFTATIGVLIVFAVASCMMKDWVLSKPWLAISGVVSAGLAVASCTGFLSFCGLPFNQVAVSMPFLALGVGLDDTFIMLAAWRKTNPAESVESRMGEALSEAAVSITITSLTDFLAFCAGAIVPLPAVRTFCICTGVAVLMDLFYQLTFCGSVMVLTGRREASNRHCYFFCKVLSQEESPSIFYRLCVRGIQT</sequence>
<dbReference type="PANTHER" id="PTHR10796">
    <property type="entry name" value="PATCHED-RELATED"/>
    <property type="match status" value="1"/>
</dbReference>
<evidence type="ECO:0000313" key="10">
    <source>
        <dbReference type="Proteomes" id="UP000230750"/>
    </source>
</evidence>
<feature type="transmembrane region" description="Helical" evidence="7">
    <location>
        <begin position="263"/>
        <end position="285"/>
    </location>
</feature>
<evidence type="ECO:0000313" key="9">
    <source>
        <dbReference type="EMBL" id="PIK57780.1"/>
    </source>
</evidence>
<dbReference type="Gene3D" id="1.20.1640.10">
    <property type="entry name" value="Multidrug efflux transporter AcrB transmembrane domain"/>
    <property type="match status" value="1"/>
</dbReference>
<evidence type="ECO:0000256" key="5">
    <source>
        <dbReference type="ARBA" id="ARBA00023136"/>
    </source>
</evidence>
<evidence type="ECO:0000256" key="4">
    <source>
        <dbReference type="ARBA" id="ARBA00022989"/>
    </source>
</evidence>
<gene>
    <name evidence="9" type="ORF">BSL78_05306</name>
</gene>
<dbReference type="SUPFAM" id="SSF82866">
    <property type="entry name" value="Multidrug efflux transporter AcrB transmembrane domain"/>
    <property type="match status" value="1"/>
</dbReference>
<evidence type="ECO:0000256" key="6">
    <source>
        <dbReference type="ARBA" id="ARBA00023180"/>
    </source>
</evidence>
<dbReference type="Pfam" id="PF02460">
    <property type="entry name" value="Patched"/>
    <property type="match status" value="1"/>
</dbReference>
<feature type="transmembrane region" description="Helical" evidence="7">
    <location>
        <begin position="297"/>
        <end position="319"/>
    </location>
</feature>
<keyword evidence="4 7" id="KW-1133">Transmembrane helix</keyword>
<reference evidence="9 10" key="1">
    <citation type="journal article" date="2017" name="PLoS Biol.">
        <title>The sea cucumber genome provides insights into morphological evolution and visceral regeneration.</title>
        <authorList>
            <person name="Zhang X."/>
            <person name="Sun L."/>
            <person name="Yuan J."/>
            <person name="Sun Y."/>
            <person name="Gao Y."/>
            <person name="Zhang L."/>
            <person name="Li S."/>
            <person name="Dai H."/>
            <person name="Hamel J.F."/>
            <person name="Liu C."/>
            <person name="Yu Y."/>
            <person name="Liu S."/>
            <person name="Lin W."/>
            <person name="Guo K."/>
            <person name="Jin S."/>
            <person name="Xu P."/>
            <person name="Storey K.B."/>
            <person name="Huan P."/>
            <person name="Zhang T."/>
            <person name="Zhou Y."/>
            <person name="Zhang J."/>
            <person name="Lin C."/>
            <person name="Li X."/>
            <person name="Xing L."/>
            <person name="Huo D."/>
            <person name="Sun M."/>
            <person name="Wang L."/>
            <person name="Mercier A."/>
            <person name="Li F."/>
            <person name="Yang H."/>
            <person name="Xiang J."/>
        </authorList>
    </citation>
    <scope>NUCLEOTIDE SEQUENCE [LARGE SCALE GENOMIC DNA]</scope>
    <source>
        <strain evidence="9">Shaxun</strain>
        <tissue evidence="9">Muscle</tissue>
    </source>
</reference>
<dbReference type="InterPro" id="IPR051697">
    <property type="entry name" value="Patched_domain-protein"/>
</dbReference>
<organism evidence="9 10">
    <name type="scientific">Stichopus japonicus</name>
    <name type="common">Sea cucumber</name>
    <dbReference type="NCBI Taxonomy" id="307972"/>
    <lineage>
        <taxon>Eukaryota</taxon>
        <taxon>Metazoa</taxon>
        <taxon>Echinodermata</taxon>
        <taxon>Eleutherozoa</taxon>
        <taxon>Echinozoa</taxon>
        <taxon>Holothuroidea</taxon>
        <taxon>Aspidochirotacea</taxon>
        <taxon>Aspidochirotida</taxon>
        <taxon>Stichopodidae</taxon>
        <taxon>Apostichopus</taxon>
    </lineage>
</organism>
<dbReference type="STRING" id="307972.A0A2G8LCA4"/>
<dbReference type="GO" id="GO:0016020">
    <property type="term" value="C:membrane"/>
    <property type="evidence" value="ECO:0007669"/>
    <property type="project" value="UniProtKB-SubCell"/>
</dbReference>
<dbReference type="PANTHER" id="PTHR10796:SF92">
    <property type="entry name" value="PATCHED-RELATED, ISOFORM A"/>
    <property type="match status" value="1"/>
</dbReference>
<feature type="transmembrane region" description="Helical" evidence="7">
    <location>
        <begin position="396"/>
        <end position="424"/>
    </location>
</feature>
<keyword evidence="5 7" id="KW-0472">Membrane</keyword>
<feature type="domain" description="SSD" evidence="8">
    <location>
        <begin position="267"/>
        <end position="424"/>
    </location>
</feature>